<dbReference type="InterPro" id="IPR024607">
    <property type="entry name" value="Sulfatase_CS"/>
</dbReference>
<comment type="cofactor">
    <cofactor evidence="1">
        <name>Ca(2+)</name>
        <dbReference type="ChEBI" id="CHEBI:29108"/>
    </cofactor>
</comment>
<evidence type="ECO:0000256" key="2">
    <source>
        <dbReference type="ARBA" id="ARBA00008779"/>
    </source>
</evidence>
<evidence type="ECO:0000256" key="7">
    <source>
        <dbReference type="SAM" id="SignalP"/>
    </source>
</evidence>
<gene>
    <name evidence="9" type="ORF">PVAND_017215</name>
</gene>
<dbReference type="CDD" id="cd16027">
    <property type="entry name" value="SGSH"/>
    <property type="match status" value="1"/>
</dbReference>
<dbReference type="PANTHER" id="PTHR43108:SF6">
    <property type="entry name" value="N-SULPHOGLUCOSAMINE SULPHOHYDROLASE"/>
    <property type="match status" value="1"/>
</dbReference>
<accession>A0A9J6BID8</accession>
<evidence type="ECO:0000256" key="3">
    <source>
        <dbReference type="ARBA" id="ARBA00022729"/>
    </source>
</evidence>
<evidence type="ECO:0000256" key="1">
    <source>
        <dbReference type="ARBA" id="ARBA00001913"/>
    </source>
</evidence>
<dbReference type="GO" id="GO:0006027">
    <property type="term" value="P:glycosaminoglycan catabolic process"/>
    <property type="evidence" value="ECO:0007669"/>
    <property type="project" value="TreeGrafter"/>
</dbReference>
<evidence type="ECO:0000259" key="8">
    <source>
        <dbReference type="Pfam" id="PF00884"/>
    </source>
</evidence>
<feature type="chain" id="PRO_5039902979" description="Sulfatase N-terminal domain-containing protein" evidence="7">
    <location>
        <begin position="23"/>
        <end position="512"/>
    </location>
</feature>
<feature type="coiled-coil region" evidence="6">
    <location>
        <begin position="448"/>
        <end position="479"/>
    </location>
</feature>
<reference evidence="9" key="1">
    <citation type="submission" date="2021-03" db="EMBL/GenBank/DDBJ databases">
        <title>Chromosome level genome of the anhydrobiotic midge Polypedilum vanderplanki.</title>
        <authorList>
            <person name="Yoshida Y."/>
            <person name="Kikawada T."/>
            <person name="Gusev O."/>
        </authorList>
    </citation>
    <scope>NUCLEOTIDE SEQUENCE</scope>
    <source>
        <strain evidence="9">NIAS01</strain>
        <tissue evidence="9">Whole body or cell culture</tissue>
    </source>
</reference>
<protein>
    <recommendedName>
        <fullName evidence="8">Sulfatase N-terminal domain-containing protein</fullName>
    </recommendedName>
</protein>
<dbReference type="PANTHER" id="PTHR43108">
    <property type="entry name" value="N-ACETYLGLUCOSAMINE-6-SULFATASE FAMILY MEMBER"/>
    <property type="match status" value="1"/>
</dbReference>
<keyword evidence="3 7" id="KW-0732">Signal</keyword>
<organism evidence="9 10">
    <name type="scientific">Polypedilum vanderplanki</name>
    <name type="common">Sleeping chironomid midge</name>
    <dbReference type="NCBI Taxonomy" id="319348"/>
    <lineage>
        <taxon>Eukaryota</taxon>
        <taxon>Metazoa</taxon>
        <taxon>Ecdysozoa</taxon>
        <taxon>Arthropoda</taxon>
        <taxon>Hexapoda</taxon>
        <taxon>Insecta</taxon>
        <taxon>Pterygota</taxon>
        <taxon>Neoptera</taxon>
        <taxon>Endopterygota</taxon>
        <taxon>Diptera</taxon>
        <taxon>Nematocera</taxon>
        <taxon>Chironomoidea</taxon>
        <taxon>Chironomidae</taxon>
        <taxon>Chironominae</taxon>
        <taxon>Polypedilum</taxon>
        <taxon>Polypedilum</taxon>
    </lineage>
</organism>
<dbReference type="Pfam" id="PF00884">
    <property type="entry name" value="Sulfatase"/>
    <property type="match status" value="1"/>
</dbReference>
<dbReference type="GO" id="GO:0030200">
    <property type="term" value="P:heparan sulfate proteoglycan catabolic process"/>
    <property type="evidence" value="ECO:0007669"/>
    <property type="project" value="TreeGrafter"/>
</dbReference>
<keyword evidence="6" id="KW-0175">Coiled coil</keyword>
<evidence type="ECO:0000256" key="5">
    <source>
        <dbReference type="ARBA" id="ARBA00023180"/>
    </source>
</evidence>
<keyword evidence="4" id="KW-0378">Hydrolase</keyword>
<dbReference type="PROSITE" id="PS51257">
    <property type="entry name" value="PROKAR_LIPOPROTEIN"/>
    <property type="match status" value="1"/>
</dbReference>
<comment type="caution">
    <text evidence="9">The sequence shown here is derived from an EMBL/GenBank/DDBJ whole genome shotgun (WGS) entry which is preliminary data.</text>
</comment>
<dbReference type="Proteomes" id="UP001107558">
    <property type="component" value="Chromosome 4"/>
</dbReference>
<name>A0A9J6BID8_POLVA</name>
<feature type="signal peptide" evidence="7">
    <location>
        <begin position="1"/>
        <end position="22"/>
    </location>
</feature>
<dbReference type="InterPro" id="IPR000917">
    <property type="entry name" value="Sulfatase_N"/>
</dbReference>
<feature type="domain" description="Sulfatase N-terminal" evidence="8">
    <location>
        <begin position="28"/>
        <end position="332"/>
    </location>
</feature>
<dbReference type="OrthoDB" id="10012954at2759"/>
<evidence type="ECO:0000313" key="10">
    <source>
        <dbReference type="Proteomes" id="UP001107558"/>
    </source>
</evidence>
<proteinExistence type="inferred from homology"/>
<keyword evidence="10" id="KW-1185">Reference proteome</keyword>
<dbReference type="GO" id="GO:0016250">
    <property type="term" value="F:N-sulfoglucosamine sulfohydrolase activity"/>
    <property type="evidence" value="ECO:0007669"/>
    <property type="project" value="TreeGrafter"/>
</dbReference>
<sequence length="512" mass="59082">MIIFKLAVLILISALNFSLISCDKPKKPNVLFLLADDAGFEIGAYLNKIVQTPNIDALARRSLLFEKAFVSVSSCSPSRSAILTGQPIHQNGMYGLHNAENHFNSFDNIQSLPKILKNHNIKTGLIGKKHVGPSEAFKFDFEATEEQHSINQVGRNITKIKLLVREFLKNSSDSQFFLMVAFHDPHRCGHVTPQFGPFCERFGSGEEGMGIIEDWHPIYYQWEQVQLPYYIQDTEPARRDIAAQYTTISRLDQGIGLVLKELESAGRNRDTLVIYTSDNGPPFPSGRTNFYEPGMNVPLLMSSPDKKRWHEATYALTSHLDLLPTFLDWFDIPQQNLDENEVTSLTGKSLLSLLDHDPPNDDTTAVFGSHNFHEVTMAYPMRVIRNKRYKLIHNLYYESKFPIDQDFYVSWTFQDILNRTISKMGIPWYKTLKNYYIRPEFELYDLNKDILERQNLAYKKDFLKLRNEMEEKLKKWQEDTNDPWRCEPHAVLEDKGDFKGNPSCLTLAHDEL</sequence>
<dbReference type="AlphaFoldDB" id="A0A9J6BID8"/>
<dbReference type="PROSITE" id="PS00523">
    <property type="entry name" value="SULFATASE_1"/>
    <property type="match status" value="1"/>
</dbReference>
<comment type="similarity">
    <text evidence="2">Belongs to the sulfatase family.</text>
</comment>
<evidence type="ECO:0000313" key="9">
    <source>
        <dbReference type="EMBL" id="KAG5669327.1"/>
    </source>
</evidence>
<dbReference type="EMBL" id="JADBJN010000004">
    <property type="protein sequence ID" value="KAG5669327.1"/>
    <property type="molecule type" value="Genomic_DNA"/>
</dbReference>
<evidence type="ECO:0000256" key="4">
    <source>
        <dbReference type="ARBA" id="ARBA00022801"/>
    </source>
</evidence>
<dbReference type="InterPro" id="IPR017850">
    <property type="entry name" value="Alkaline_phosphatase_core_sf"/>
</dbReference>
<dbReference type="Gene3D" id="3.40.720.10">
    <property type="entry name" value="Alkaline Phosphatase, subunit A"/>
    <property type="match status" value="1"/>
</dbReference>
<evidence type="ECO:0000256" key="6">
    <source>
        <dbReference type="SAM" id="Coils"/>
    </source>
</evidence>
<dbReference type="SUPFAM" id="SSF53649">
    <property type="entry name" value="Alkaline phosphatase-like"/>
    <property type="match status" value="1"/>
</dbReference>
<keyword evidence="5" id="KW-0325">Glycoprotein</keyword>